<dbReference type="KEGG" id="eao:BD94_1642"/>
<reference evidence="1 2" key="1">
    <citation type="journal article" date="2013" name="Lancet">
        <title>First case of E anophelis outbreak in an intensive-care unit.</title>
        <authorList>
            <person name="Teo J."/>
            <person name="Tan S.Y."/>
            <person name="Tay M."/>
            <person name="Ding Y."/>
            <person name="Kjelleberg S."/>
            <person name="Givskov M."/>
            <person name="Lin R.T."/>
            <person name="Yang L."/>
        </authorList>
    </citation>
    <scope>NUCLEOTIDE SEQUENCE [LARGE SCALE GENOMIC DNA]</scope>
    <source>
        <strain evidence="1 2">NUHP1</strain>
    </source>
</reference>
<organism evidence="1 2">
    <name type="scientific">Elizabethkingia anophelis NUHP1</name>
    <dbReference type="NCBI Taxonomy" id="1338011"/>
    <lineage>
        <taxon>Bacteria</taxon>
        <taxon>Pseudomonadati</taxon>
        <taxon>Bacteroidota</taxon>
        <taxon>Flavobacteriia</taxon>
        <taxon>Flavobacteriales</taxon>
        <taxon>Weeksellaceae</taxon>
        <taxon>Elizabethkingia</taxon>
    </lineage>
</organism>
<dbReference type="InterPro" id="IPR032787">
    <property type="entry name" value="Prok-E2_D"/>
</dbReference>
<protein>
    <recommendedName>
        <fullName evidence="3">PRTRC system protein B</fullName>
    </recommendedName>
</protein>
<dbReference type="EMBL" id="CP007547">
    <property type="protein sequence ID" value="AIL45417.1"/>
    <property type="molecule type" value="Genomic_DNA"/>
</dbReference>
<dbReference type="Proteomes" id="UP000028933">
    <property type="component" value="Chromosome"/>
</dbReference>
<dbReference type="Pfam" id="PF14460">
    <property type="entry name" value="Prok-E2_D"/>
    <property type="match status" value="1"/>
</dbReference>
<sequence>MRNTINENKEIDITNNFGSLYHPKSALLIYQTEGHHSDMYVEHFDIDSNGNPINAHPLTVREAQRLAKTLTIHNKKDKDFLKPSGIISPNVLFIDGSENGKVIWYTKAQERQMFFTERLSIPGGVAKVPALLWCANKQTIKIFALKTDKRPTEKTSLFHAPFFNVYETGSVCMGSVDINIKNSASLEEFMKKWEEYFFNSYFSHLIGSHNPVKGNCVNLWKKQMKTKEIFPIEVLINSNITLKHLI</sequence>
<dbReference type="STRING" id="1338011.BD94_1642"/>
<dbReference type="RefSeq" id="WP_024566229.1">
    <property type="nucleotide sequence ID" value="NZ_CP007547.1"/>
</dbReference>
<evidence type="ECO:0008006" key="3">
    <source>
        <dbReference type="Google" id="ProtNLM"/>
    </source>
</evidence>
<proteinExistence type="predicted"/>
<evidence type="ECO:0000313" key="2">
    <source>
        <dbReference type="Proteomes" id="UP000028933"/>
    </source>
</evidence>
<evidence type="ECO:0000313" key="1">
    <source>
        <dbReference type="EMBL" id="AIL45417.1"/>
    </source>
</evidence>
<dbReference type="eggNOG" id="ENOG502ZANB">
    <property type="taxonomic scope" value="Bacteria"/>
</dbReference>
<dbReference type="AlphaFoldDB" id="A0A077ED52"/>
<name>A0A077ED52_9FLAO</name>
<dbReference type="HOGENOM" id="CLU_085624_1_0_10"/>
<gene>
    <name evidence="1" type="ORF">BD94_1642</name>
</gene>
<accession>A0A077ED52</accession>